<accession>A0ABQ2F912</accession>
<sequence>MHRPYPYLAPAEGSVRHDVPMAISRDVTTTVRRRARGAARRLRVAGRVLVTGQGAPAGAEAAEVTAVPAQGSADPVYFGWTRYSAHFTDDKGLAFKASKRFKDESAYLDHLWSPERMTARDQIFLDLAVPVLQRWTERHDYRHVVTYSPEMPEPWIGRLRAAAERYPVLSLHPVEDGGINEIVRRTLEAERPGSRPVVWLRVDDDDLLSLDFIDVLDGHVRSHGPGWAVSLSKGLEAVYHEGRVTHLRGRHYVLGALGQAVVGSWDAEQGTLDLPRPGNHMTVDTRLPTVLDSRRATFAYLKHTGQDSRTTKPPTIEELVATHLRNTAVVRHPHNVLPRFPTLADVYDPEG</sequence>
<proteinExistence type="predicted"/>
<evidence type="ECO:0000313" key="2">
    <source>
        <dbReference type="Proteomes" id="UP000662111"/>
    </source>
</evidence>
<dbReference type="Pfam" id="PF11316">
    <property type="entry name" value="Rhamno_transf"/>
    <property type="match status" value="1"/>
</dbReference>
<organism evidence="1 2">
    <name type="scientific">Ornithinimicrobium pekingense</name>
    <dbReference type="NCBI Taxonomy" id="384677"/>
    <lineage>
        <taxon>Bacteria</taxon>
        <taxon>Bacillati</taxon>
        <taxon>Actinomycetota</taxon>
        <taxon>Actinomycetes</taxon>
        <taxon>Micrococcales</taxon>
        <taxon>Ornithinimicrobiaceae</taxon>
        <taxon>Ornithinimicrobium</taxon>
    </lineage>
</organism>
<comment type="caution">
    <text evidence="1">The sequence shown here is derived from an EMBL/GenBank/DDBJ whole genome shotgun (WGS) entry which is preliminary data.</text>
</comment>
<dbReference type="EMBL" id="BMLB01000004">
    <property type="protein sequence ID" value="GGK73502.1"/>
    <property type="molecule type" value="Genomic_DNA"/>
</dbReference>
<evidence type="ECO:0008006" key="3">
    <source>
        <dbReference type="Google" id="ProtNLM"/>
    </source>
</evidence>
<dbReference type="Proteomes" id="UP000662111">
    <property type="component" value="Unassembled WGS sequence"/>
</dbReference>
<dbReference type="InterPro" id="IPR021466">
    <property type="entry name" value="Put_rhamnosyl_transferase"/>
</dbReference>
<evidence type="ECO:0000313" key="1">
    <source>
        <dbReference type="EMBL" id="GGK73502.1"/>
    </source>
</evidence>
<protein>
    <recommendedName>
        <fullName evidence="3">Rhamnosyl transferase</fullName>
    </recommendedName>
</protein>
<gene>
    <name evidence="1" type="ORF">GCM10011509_22610</name>
</gene>
<reference evidence="2" key="1">
    <citation type="journal article" date="2019" name="Int. J. Syst. Evol. Microbiol.">
        <title>The Global Catalogue of Microorganisms (GCM) 10K type strain sequencing project: providing services to taxonomists for standard genome sequencing and annotation.</title>
        <authorList>
            <consortium name="The Broad Institute Genomics Platform"/>
            <consortium name="The Broad Institute Genome Sequencing Center for Infectious Disease"/>
            <person name="Wu L."/>
            <person name="Ma J."/>
        </authorList>
    </citation>
    <scope>NUCLEOTIDE SEQUENCE [LARGE SCALE GENOMIC DNA]</scope>
    <source>
        <strain evidence="2">CGMCC 1.5362</strain>
    </source>
</reference>
<name>A0ABQ2F912_9MICO</name>
<keyword evidence="2" id="KW-1185">Reference proteome</keyword>